<dbReference type="GO" id="GO:0015926">
    <property type="term" value="F:glucosidase activity"/>
    <property type="evidence" value="ECO:0007669"/>
    <property type="project" value="TreeGrafter"/>
</dbReference>
<keyword evidence="6" id="KW-1185">Reference proteome</keyword>
<keyword evidence="2" id="KW-0472">Membrane</keyword>
<dbReference type="HOGENOM" id="CLU_1240547_0_0_1"/>
<dbReference type="GO" id="GO:0005886">
    <property type="term" value="C:plasma membrane"/>
    <property type="evidence" value="ECO:0007669"/>
    <property type="project" value="TreeGrafter"/>
</dbReference>
<dbReference type="GO" id="GO:0031505">
    <property type="term" value="P:fungal-type cell wall organization"/>
    <property type="evidence" value="ECO:0007669"/>
    <property type="project" value="TreeGrafter"/>
</dbReference>
<evidence type="ECO:0000256" key="1">
    <source>
        <dbReference type="ARBA" id="ARBA00004370"/>
    </source>
</evidence>
<accession>A0A0C3EJJ8</accession>
<comment type="subcellular location">
    <subcellularLocation>
        <location evidence="1">Membrane</location>
    </subcellularLocation>
</comment>
<keyword evidence="4" id="KW-0961">Cell wall biogenesis/degradation</keyword>
<keyword evidence="3" id="KW-0325">Glycoprotein</keyword>
<dbReference type="PANTHER" id="PTHR31361:SF1">
    <property type="entry name" value="BETA-GLUCAN SYNTHESIS-ASSOCIATED PROTEIN KRE6-RELATED"/>
    <property type="match status" value="1"/>
</dbReference>
<dbReference type="EMBL" id="KN833106">
    <property type="protein sequence ID" value="KIM72820.1"/>
    <property type="molecule type" value="Genomic_DNA"/>
</dbReference>
<proteinExistence type="predicted"/>
<keyword evidence="5" id="KW-0378">Hydrolase</keyword>
<evidence type="ECO:0000256" key="2">
    <source>
        <dbReference type="ARBA" id="ARBA00023136"/>
    </source>
</evidence>
<evidence type="ECO:0000256" key="4">
    <source>
        <dbReference type="ARBA" id="ARBA00023316"/>
    </source>
</evidence>
<dbReference type="InParanoid" id="A0A0C3EJJ8"/>
<evidence type="ECO:0000313" key="5">
    <source>
        <dbReference type="EMBL" id="KIM72820.1"/>
    </source>
</evidence>
<organism evidence="5 6">
    <name type="scientific">Piloderma croceum (strain F 1598)</name>
    <dbReference type="NCBI Taxonomy" id="765440"/>
    <lineage>
        <taxon>Eukaryota</taxon>
        <taxon>Fungi</taxon>
        <taxon>Dikarya</taxon>
        <taxon>Basidiomycota</taxon>
        <taxon>Agaricomycotina</taxon>
        <taxon>Agaricomycetes</taxon>
        <taxon>Agaricomycetidae</taxon>
        <taxon>Atheliales</taxon>
        <taxon>Atheliaceae</taxon>
        <taxon>Piloderma</taxon>
    </lineage>
</organism>
<dbReference type="Pfam" id="PF03935">
    <property type="entry name" value="SKN1_KRE6_Sbg1"/>
    <property type="match status" value="2"/>
</dbReference>
<dbReference type="GO" id="GO:0005789">
    <property type="term" value="C:endoplasmic reticulum membrane"/>
    <property type="evidence" value="ECO:0007669"/>
    <property type="project" value="TreeGrafter"/>
</dbReference>
<dbReference type="GO" id="GO:0006078">
    <property type="term" value="P:(1-&gt;6)-beta-D-glucan biosynthetic process"/>
    <property type="evidence" value="ECO:0007669"/>
    <property type="project" value="TreeGrafter"/>
</dbReference>
<dbReference type="PANTHER" id="PTHR31361">
    <property type="entry name" value="BETA-GLUCAN SYNTHESIS-ASSOCIATED PROTEIN KRE6-RELATED"/>
    <property type="match status" value="1"/>
</dbReference>
<name>A0A0C3EJJ8_PILCF</name>
<protein>
    <submittedName>
        <fullName evidence="5">Glycoside hydrolase family 16 protein</fullName>
    </submittedName>
</protein>
<dbReference type="STRING" id="765440.A0A0C3EJJ8"/>
<sequence>MSSSSLLFTPSSHLLAPSEPSLSYTYVSNRRPGVWIIGNLGRPGYGGTTDSVWPYTCDSYDVGTFPNQTLKNDSGPAAALHLDASKEKGSAVQQAVSSVKILPADMFEGSANNFIPSGFITWQSDGQQAARLGAMAVWPDTDPTVGSVLLPKLTLYTKSIVLNLGISVNWQTIDLTTMEFPAEIIEYVRVYQWKGKTNIGCDLPDYPTAKYIQDHLDTYSSCF</sequence>
<dbReference type="InterPro" id="IPR005629">
    <property type="entry name" value="Skn1/Kre6/Sbg1"/>
</dbReference>
<gene>
    <name evidence="5" type="ORF">PILCRDRAFT_803320</name>
</gene>
<dbReference type="OrthoDB" id="412647at2759"/>
<evidence type="ECO:0000256" key="3">
    <source>
        <dbReference type="ARBA" id="ARBA00023180"/>
    </source>
</evidence>
<evidence type="ECO:0000313" key="6">
    <source>
        <dbReference type="Proteomes" id="UP000054166"/>
    </source>
</evidence>
<reference evidence="6" key="2">
    <citation type="submission" date="2015-01" db="EMBL/GenBank/DDBJ databases">
        <title>Evolutionary Origins and Diversification of the Mycorrhizal Mutualists.</title>
        <authorList>
            <consortium name="DOE Joint Genome Institute"/>
            <consortium name="Mycorrhizal Genomics Consortium"/>
            <person name="Kohler A."/>
            <person name="Kuo A."/>
            <person name="Nagy L.G."/>
            <person name="Floudas D."/>
            <person name="Copeland A."/>
            <person name="Barry K.W."/>
            <person name="Cichocki N."/>
            <person name="Veneault-Fourrey C."/>
            <person name="LaButti K."/>
            <person name="Lindquist E.A."/>
            <person name="Lipzen A."/>
            <person name="Lundell T."/>
            <person name="Morin E."/>
            <person name="Murat C."/>
            <person name="Riley R."/>
            <person name="Ohm R."/>
            <person name="Sun H."/>
            <person name="Tunlid A."/>
            <person name="Henrissat B."/>
            <person name="Grigoriev I.V."/>
            <person name="Hibbett D.S."/>
            <person name="Martin F."/>
        </authorList>
    </citation>
    <scope>NUCLEOTIDE SEQUENCE [LARGE SCALE GENOMIC DNA]</scope>
    <source>
        <strain evidence="6">F 1598</strain>
    </source>
</reference>
<dbReference type="Proteomes" id="UP000054166">
    <property type="component" value="Unassembled WGS sequence"/>
</dbReference>
<reference evidence="5 6" key="1">
    <citation type="submission" date="2014-04" db="EMBL/GenBank/DDBJ databases">
        <authorList>
            <consortium name="DOE Joint Genome Institute"/>
            <person name="Kuo A."/>
            <person name="Tarkka M."/>
            <person name="Buscot F."/>
            <person name="Kohler A."/>
            <person name="Nagy L.G."/>
            <person name="Floudas D."/>
            <person name="Copeland A."/>
            <person name="Barry K.W."/>
            <person name="Cichocki N."/>
            <person name="Veneault-Fourrey C."/>
            <person name="LaButti K."/>
            <person name="Lindquist E.A."/>
            <person name="Lipzen A."/>
            <person name="Lundell T."/>
            <person name="Morin E."/>
            <person name="Murat C."/>
            <person name="Sun H."/>
            <person name="Tunlid A."/>
            <person name="Henrissat B."/>
            <person name="Grigoriev I.V."/>
            <person name="Hibbett D.S."/>
            <person name="Martin F."/>
            <person name="Nordberg H.P."/>
            <person name="Cantor M.N."/>
            <person name="Hua S.X."/>
        </authorList>
    </citation>
    <scope>NUCLEOTIDE SEQUENCE [LARGE SCALE GENOMIC DNA]</scope>
    <source>
        <strain evidence="5 6">F 1598</strain>
    </source>
</reference>
<dbReference type="AlphaFoldDB" id="A0A0C3EJJ8"/>